<gene>
    <name evidence="1" type="ORF">DSOL_0138</name>
</gene>
<name>A0A1Q8R3A4_9FIRM</name>
<dbReference type="RefSeq" id="WP_075362978.1">
    <property type="nucleotide sequence ID" value="NZ_MLBF01000001.1"/>
</dbReference>
<organism evidence="1 2">
    <name type="scientific">Desulfosporosinus metallidurans</name>
    <dbReference type="NCBI Taxonomy" id="1888891"/>
    <lineage>
        <taxon>Bacteria</taxon>
        <taxon>Bacillati</taxon>
        <taxon>Bacillota</taxon>
        <taxon>Clostridia</taxon>
        <taxon>Eubacteriales</taxon>
        <taxon>Desulfitobacteriaceae</taxon>
        <taxon>Desulfosporosinus</taxon>
    </lineage>
</organism>
<accession>A0A1Q8R3A4</accession>
<dbReference type="STRING" id="1888891.DSOL_0138"/>
<dbReference type="AlphaFoldDB" id="A0A1Q8R3A4"/>
<proteinExistence type="predicted"/>
<protein>
    <submittedName>
        <fullName evidence="1">Uncharacterized protein</fullName>
    </submittedName>
</protein>
<evidence type="ECO:0000313" key="2">
    <source>
        <dbReference type="Proteomes" id="UP000186102"/>
    </source>
</evidence>
<dbReference type="OrthoDB" id="1678992at2"/>
<keyword evidence="2" id="KW-1185">Reference proteome</keyword>
<reference evidence="1 2" key="1">
    <citation type="submission" date="2016-09" db="EMBL/GenBank/DDBJ databases">
        <title>Complete genome of Desulfosporosinus sp. OL.</title>
        <authorList>
            <person name="Mardanov A."/>
            <person name="Beletsky A."/>
            <person name="Panova A."/>
            <person name="Karnachuk O."/>
            <person name="Ravin N."/>
        </authorList>
    </citation>
    <scope>NUCLEOTIDE SEQUENCE [LARGE SCALE GENOMIC DNA]</scope>
    <source>
        <strain evidence="1 2">OL</strain>
    </source>
</reference>
<evidence type="ECO:0000313" key="1">
    <source>
        <dbReference type="EMBL" id="OLN33960.1"/>
    </source>
</evidence>
<sequence>MILTTNTTIAIQCSQCGELEFHALSLFAFSRRGRKDLFCASCGLQLASITSRNRQQFNVAHVCAYCGETHYLRLSRHAIWGKEALPLACPVVGASVGYIGPKQKVTQACHEREKSIGELAIDLGYEEEFENPEVMLRILDHLHHLTKQGDLGCACGNRQLSYELLPDRIELYCECCEAVGVIYADSADNVRQVEGINSMYLEENKTWRINSPLRGQHISKTNKEEEKWR</sequence>
<dbReference type="Proteomes" id="UP000186102">
    <property type="component" value="Unassembled WGS sequence"/>
</dbReference>
<dbReference type="EMBL" id="MLBF01000001">
    <property type="protein sequence ID" value="OLN33960.1"/>
    <property type="molecule type" value="Genomic_DNA"/>
</dbReference>
<comment type="caution">
    <text evidence="1">The sequence shown here is derived from an EMBL/GenBank/DDBJ whole genome shotgun (WGS) entry which is preliminary data.</text>
</comment>